<feature type="compositionally biased region" description="Basic and acidic residues" evidence="1">
    <location>
        <begin position="84"/>
        <end position="103"/>
    </location>
</feature>
<feature type="compositionally biased region" description="Basic and acidic residues" evidence="1">
    <location>
        <begin position="60"/>
        <end position="77"/>
    </location>
</feature>
<gene>
    <name evidence="2" type="ORF">ES332_D04G218300v1</name>
</gene>
<dbReference type="AlphaFoldDB" id="A0A5D2LFY8"/>
<dbReference type="Proteomes" id="UP000322667">
    <property type="component" value="Chromosome D04"/>
</dbReference>
<sequence length="103" mass="12226">MTSLAVGIKPQYKSKQVPQFTLSLDKNSATKIQKRRSFFQQLILEHIDEELTKRRFTSRRSRETKCGIEQKQIEENPKTGLQSEKSEDAERDERRERNNEKRS</sequence>
<feature type="region of interest" description="Disordered" evidence="1">
    <location>
        <begin position="54"/>
        <end position="103"/>
    </location>
</feature>
<name>A0A5D2LFY8_GOSTO</name>
<dbReference type="EMBL" id="CM017626">
    <property type="protein sequence ID" value="TYH78317.1"/>
    <property type="molecule type" value="Genomic_DNA"/>
</dbReference>
<protein>
    <submittedName>
        <fullName evidence="2">Uncharacterized protein</fullName>
    </submittedName>
</protein>
<proteinExistence type="predicted"/>
<reference evidence="2 3" key="1">
    <citation type="submission" date="2019-07" db="EMBL/GenBank/DDBJ databases">
        <title>WGS assembly of Gossypium tomentosum.</title>
        <authorList>
            <person name="Chen Z.J."/>
            <person name="Sreedasyam A."/>
            <person name="Ando A."/>
            <person name="Song Q."/>
            <person name="De L."/>
            <person name="Hulse-Kemp A."/>
            <person name="Ding M."/>
            <person name="Ye W."/>
            <person name="Kirkbride R."/>
            <person name="Jenkins J."/>
            <person name="Plott C."/>
            <person name="Lovell J."/>
            <person name="Lin Y.-M."/>
            <person name="Vaughn R."/>
            <person name="Liu B."/>
            <person name="Li W."/>
            <person name="Simpson S."/>
            <person name="Scheffler B."/>
            <person name="Saski C."/>
            <person name="Grover C."/>
            <person name="Hu G."/>
            <person name="Conover J."/>
            <person name="Carlson J."/>
            <person name="Shu S."/>
            <person name="Boston L."/>
            <person name="Williams M."/>
            <person name="Peterson D."/>
            <person name="Mcgee K."/>
            <person name="Jones D."/>
            <person name="Wendel J."/>
            <person name="Stelly D."/>
            <person name="Grimwood J."/>
            <person name="Schmutz J."/>
        </authorList>
    </citation>
    <scope>NUCLEOTIDE SEQUENCE [LARGE SCALE GENOMIC DNA]</scope>
    <source>
        <strain evidence="2">7179.01</strain>
    </source>
</reference>
<evidence type="ECO:0000313" key="2">
    <source>
        <dbReference type="EMBL" id="TYH78317.1"/>
    </source>
</evidence>
<evidence type="ECO:0000256" key="1">
    <source>
        <dbReference type="SAM" id="MobiDB-lite"/>
    </source>
</evidence>
<organism evidence="2 3">
    <name type="scientific">Gossypium tomentosum</name>
    <name type="common">Hawaiian cotton</name>
    <name type="synonym">Gossypium sandvicense</name>
    <dbReference type="NCBI Taxonomy" id="34277"/>
    <lineage>
        <taxon>Eukaryota</taxon>
        <taxon>Viridiplantae</taxon>
        <taxon>Streptophyta</taxon>
        <taxon>Embryophyta</taxon>
        <taxon>Tracheophyta</taxon>
        <taxon>Spermatophyta</taxon>
        <taxon>Magnoliopsida</taxon>
        <taxon>eudicotyledons</taxon>
        <taxon>Gunneridae</taxon>
        <taxon>Pentapetalae</taxon>
        <taxon>rosids</taxon>
        <taxon>malvids</taxon>
        <taxon>Malvales</taxon>
        <taxon>Malvaceae</taxon>
        <taxon>Malvoideae</taxon>
        <taxon>Gossypium</taxon>
    </lineage>
</organism>
<evidence type="ECO:0000313" key="3">
    <source>
        <dbReference type="Proteomes" id="UP000322667"/>
    </source>
</evidence>
<keyword evidence="3" id="KW-1185">Reference proteome</keyword>
<accession>A0A5D2LFY8</accession>